<evidence type="ECO:0000256" key="10">
    <source>
        <dbReference type="SAM" id="MobiDB-lite"/>
    </source>
</evidence>
<feature type="compositionally biased region" description="Low complexity" evidence="10">
    <location>
        <begin position="154"/>
        <end position="169"/>
    </location>
</feature>
<keyword evidence="2 9" id="KW-0813">Transport</keyword>
<dbReference type="InterPro" id="IPR003369">
    <property type="entry name" value="TatA/B/E"/>
</dbReference>
<dbReference type="PRINTS" id="PR01506">
    <property type="entry name" value="TATBPROTEIN"/>
</dbReference>
<keyword evidence="3 9" id="KW-1003">Cell membrane</keyword>
<dbReference type="NCBIfam" id="TIGR01410">
    <property type="entry name" value="tatB"/>
    <property type="match status" value="1"/>
</dbReference>
<evidence type="ECO:0000256" key="6">
    <source>
        <dbReference type="ARBA" id="ARBA00022989"/>
    </source>
</evidence>
<evidence type="ECO:0000256" key="4">
    <source>
        <dbReference type="ARBA" id="ARBA00022692"/>
    </source>
</evidence>
<name>A0A378ZW00_9HYPH</name>
<dbReference type="Proteomes" id="UP000255000">
    <property type="component" value="Unassembled WGS sequence"/>
</dbReference>
<organism evidence="12 13">
    <name type="scientific">Pannonibacter phragmitetus</name>
    <dbReference type="NCBI Taxonomy" id="121719"/>
    <lineage>
        <taxon>Bacteria</taxon>
        <taxon>Pseudomonadati</taxon>
        <taxon>Pseudomonadota</taxon>
        <taxon>Alphaproteobacteria</taxon>
        <taxon>Hyphomicrobiales</taxon>
        <taxon>Stappiaceae</taxon>
        <taxon>Pannonibacter</taxon>
    </lineage>
</organism>
<evidence type="ECO:0000256" key="7">
    <source>
        <dbReference type="ARBA" id="ARBA00023010"/>
    </source>
</evidence>
<keyword evidence="6 9" id="KW-1133">Transmembrane helix</keyword>
<evidence type="ECO:0000256" key="3">
    <source>
        <dbReference type="ARBA" id="ARBA00022475"/>
    </source>
</evidence>
<keyword evidence="5 9" id="KW-0653">Protein transport</keyword>
<feature type="compositionally biased region" description="Low complexity" evidence="10">
    <location>
        <begin position="94"/>
        <end position="108"/>
    </location>
</feature>
<dbReference type="HAMAP" id="MF_00237">
    <property type="entry name" value="TatB"/>
    <property type="match status" value="1"/>
</dbReference>
<comment type="similarity">
    <text evidence="9">Belongs to the TatB family.</text>
</comment>
<evidence type="ECO:0000313" key="12">
    <source>
        <dbReference type="EMBL" id="SUB01238.1"/>
    </source>
</evidence>
<dbReference type="GO" id="GO:0033281">
    <property type="term" value="C:TAT protein transport complex"/>
    <property type="evidence" value="ECO:0007669"/>
    <property type="project" value="UniProtKB-UniRule"/>
</dbReference>
<dbReference type="EMBL" id="UGSK01000001">
    <property type="protein sequence ID" value="SUB01238.1"/>
    <property type="molecule type" value="Genomic_DNA"/>
</dbReference>
<proteinExistence type="inferred from homology"/>
<feature type="compositionally biased region" description="Basic and acidic residues" evidence="10">
    <location>
        <begin position="81"/>
        <end position="93"/>
    </location>
</feature>
<dbReference type="GO" id="GO:0008320">
    <property type="term" value="F:protein transmembrane transporter activity"/>
    <property type="evidence" value="ECO:0007669"/>
    <property type="project" value="UniProtKB-UniRule"/>
</dbReference>
<feature type="transmembrane region" description="Helical" evidence="11">
    <location>
        <begin position="6"/>
        <end position="22"/>
    </location>
</feature>
<evidence type="ECO:0000256" key="9">
    <source>
        <dbReference type="HAMAP-Rule" id="MF_00237"/>
    </source>
</evidence>
<dbReference type="OrthoDB" id="7206969at2"/>
<feature type="region of interest" description="Disordered" evidence="10">
    <location>
        <begin position="72"/>
        <end position="169"/>
    </location>
</feature>
<gene>
    <name evidence="9 12" type="primary">tatB</name>
    <name evidence="12" type="ORF">NCTC13350_02173</name>
</gene>
<evidence type="ECO:0000256" key="5">
    <source>
        <dbReference type="ARBA" id="ARBA00022927"/>
    </source>
</evidence>
<evidence type="ECO:0000256" key="2">
    <source>
        <dbReference type="ARBA" id="ARBA00022448"/>
    </source>
</evidence>
<accession>A0A378ZW00</accession>
<keyword evidence="4 9" id="KW-0812">Transmembrane</keyword>
<reference evidence="12 13" key="1">
    <citation type="submission" date="2018-06" db="EMBL/GenBank/DDBJ databases">
        <authorList>
            <consortium name="Pathogen Informatics"/>
            <person name="Doyle S."/>
        </authorList>
    </citation>
    <scope>NUCLEOTIDE SEQUENCE [LARGE SCALE GENOMIC DNA]</scope>
    <source>
        <strain evidence="12 13">NCTC13350</strain>
    </source>
</reference>
<comment type="subcellular location">
    <subcellularLocation>
        <location evidence="9">Cell membrane</location>
        <topology evidence="9">Single-pass membrane protein</topology>
    </subcellularLocation>
    <subcellularLocation>
        <location evidence="1">Membrane</location>
        <topology evidence="1">Single-pass membrane protein</topology>
    </subcellularLocation>
</comment>
<keyword evidence="7 9" id="KW-0811">Translocation</keyword>
<keyword evidence="8 9" id="KW-0472">Membrane</keyword>
<dbReference type="PANTHER" id="PTHR33162:SF1">
    <property type="entry name" value="SEC-INDEPENDENT PROTEIN TRANSLOCASE PROTEIN TATA, CHLOROPLASTIC"/>
    <property type="match status" value="1"/>
</dbReference>
<comment type="function">
    <text evidence="9">Part of the twin-arginine translocation (Tat) system that transports large folded proteins containing a characteristic twin-arginine motif in their signal peptide across membranes. Together with TatC, TatB is part of a receptor directly interacting with Tat signal peptides. TatB may form an oligomeric binding site that transiently accommodates folded Tat precursor proteins before their translocation.</text>
</comment>
<dbReference type="GO" id="GO:0043953">
    <property type="term" value="P:protein transport by the Tat complex"/>
    <property type="evidence" value="ECO:0007669"/>
    <property type="project" value="UniProtKB-UniRule"/>
</dbReference>
<protein>
    <recommendedName>
        <fullName evidence="9">Sec-independent protein translocase protein TatB</fullName>
    </recommendedName>
</protein>
<comment type="subunit">
    <text evidence="9">The Tat system comprises two distinct complexes: a TatABC complex, containing multiple copies of TatA, TatB and TatC subunits, and a separate TatA complex, containing only TatA subunits. Substrates initially bind to the TatABC complex, which probably triggers association of the separate TatA complex to form the active translocon.</text>
</comment>
<dbReference type="Pfam" id="PF02416">
    <property type="entry name" value="TatA_B_E"/>
    <property type="match status" value="1"/>
</dbReference>
<dbReference type="PANTHER" id="PTHR33162">
    <property type="entry name" value="SEC-INDEPENDENT PROTEIN TRANSLOCASE PROTEIN TATA, CHLOROPLASTIC"/>
    <property type="match status" value="1"/>
</dbReference>
<evidence type="ECO:0000256" key="1">
    <source>
        <dbReference type="ARBA" id="ARBA00004167"/>
    </source>
</evidence>
<dbReference type="AlphaFoldDB" id="A0A378ZW00"/>
<evidence type="ECO:0000313" key="13">
    <source>
        <dbReference type="Proteomes" id="UP000255000"/>
    </source>
</evidence>
<evidence type="ECO:0000256" key="11">
    <source>
        <dbReference type="SAM" id="Phobius"/>
    </source>
</evidence>
<evidence type="ECO:0000256" key="8">
    <source>
        <dbReference type="ARBA" id="ARBA00023136"/>
    </source>
</evidence>
<dbReference type="RefSeq" id="WP_019965717.1">
    <property type="nucleotide sequence ID" value="NZ_UGSK01000001.1"/>
</dbReference>
<dbReference type="Gene3D" id="1.20.5.3310">
    <property type="match status" value="1"/>
</dbReference>
<dbReference type="InterPro" id="IPR018448">
    <property type="entry name" value="TatB"/>
</dbReference>
<sequence>MFDIGWAELMVIACVAIIVVGPKDLPRMLRTFGQIVGKMRRMANEFQSTFNDAIREAERQAEIDDMRKAADAASNFNPLGDLRKAIEGDKAAGKDAAPQAPASDAAVPVSPPVPVSAASSTEDQPLAVPVTGPQAPGPVVEPQTASKPEPAPANPAEAQAAPASQDKTA</sequence>